<keyword evidence="7 8" id="KW-0472">Membrane</keyword>
<comment type="pathway">
    <text evidence="2">Secondary metabolite biosynthesis.</text>
</comment>
<dbReference type="GO" id="GO:0016020">
    <property type="term" value="C:membrane"/>
    <property type="evidence" value="ECO:0007669"/>
    <property type="project" value="UniProtKB-SubCell"/>
</dbReference>
<evidence type="ECO:0000256" key="8">
    <source>
        <dbReference type="SAM" id="Phobius"/>
    </source>
</evidence>
<dbReference type="GO" id="GO:0006629">
    <property type="term" value="P:lipid metabolic process"/>
    <property type="evidence" value="ECO:0007669"/>
    <property type="project" value="InterPro"/>
</dbReference>
<dbReference type="InterPro" id="IPR032805">
    <property type="entry name" value="Wax_synthase_dom"/>
</dbReference>
<comment type="caution">
    <text evidence="10">The sequence shown here is derived from an EMBL/GenBank/DDBJ whole genome shotgun (WGS) entry which is preliminary data.</text>
</comment>
<evidence type="ECO:0000256" key="2">
    <source>
        <dbReference type="ARBA" id="ARBA00005179"/>
    </source>
</evidence>
<keyword evidence="4" id="KW-0808">Transferase</keyword>
<keyword evidence="11" id="KW-1185">Reference proteome</keyword>
<evidence type="ECO:0000256" key="3">
    <source>
        <dbReference type="ARBA" id="ARBA00007282"/>
    </source>
</evidence>
<feature type="transmembrane region" description="Helical" evidence="8">
    <location>
        <begin position="353"/>
        <end position="375"/>
    </location>
</feature>
<dbReference type="Proteomes" id="UP000650833">
    <property type="component" value="Unassembled WGS sequence"/>
</dbReference>
<protein>
    <recommendedName>
        <fullName evidence="9">Wax synthase domain-containing protein</fullName>
    </recommendedName>
</protein>
<evidence type="ECO:0000256" key="4">
    <source>
        <dbReference type="ARBA" id="ARBA00022679"/>
    </source>
</evidence>
<dbReference type="InterPro" id="IPR044851">
    <property type="entry name" value="Wax_synthase"/>
</dbReference>
<comment type="similarity">
    <text evidence="3">Belongs to the wax synthase family.</text>
</comment>
<feature type="transmembrane region" description="Helical" evidence="8">
    <location>
        <begin position="273"/>
        <end position="293"/>
    </location>
</feature>
<keyword evidence="5 8" id="KW-0812">Transmembrane</keyword>
<dbReference type="GO" id="GO:0008374">
    <property type="term" value="F:O-acyltransferase activity"/>
    <property type="evidence" value="ECO:0007669"/>
    <property type="project" value="InterPro"/>
</dbReference>
<feature type="transmembrane region" description="Helical" evidence="8">
    <location>
        <begin position="313"/>
        <end position="332"/>
    </location>
</feature>
<evidence type="ECO:0000259" key="9">
    <source>
        <dbReference type="Pfam" id="PF13813"/>
    </source>
</evidence>
<evidence type="ECO:0000256" key="6">
    <source>
        <dbReference type="ARBA" id="ARBA00022989"/>
    </source>
</evidence>
<organism evidence="10 11">
    <name type="scientific">Mucor plumbeus</name>
    <dbReference type="NCBI Taxonomy" id="97098"/>
    <lineage>
        <taxon>Eukaryota</taxon>
        <taxon>Fungi</taxon>
        <taxon>Fungi incertae sedis</taxon>
        <taxon>Mucoromycota</taxon>
        <taxon>Mucoromycotina</taxon>
        <taxon>Mucoromycetes</taxon>
        <taxon>Mucorales</taxon>
        <taxon>Mucorineae</taxon>
        <taxon>Mucoraceae</taxon>
        <taxon>Mucor</taxon>
    </lineage>
</organism>
<evidence type="ECO:0000256" key="7">
    <source>
        <dbReference type="ARBA" id="ARBA00023136"/>
    </source>
</evidence>
<comment type="subcellular location">
    <subcellularLocation>
        <location evidence="1">Membrane</location>
        <topology evidence="1">Multi-pass membrane protein</topology>
    </subcellularLocation>
</comment>
<feature type="transmembrane region" description="Helical" evidence="8">
    <location>
        <begin position="139"/>
        <end position="160"/>
    </location>
</feature>
<evidence type="ECO:0000256" key="5">
    <source>
        <dbReference type="ARBA" id="ARBA00022692"/>
    </source>
</evidence>
<evidence type="ECO:0000313" key="11">
    <source>
        <dbReference type="Proteomes" id="UP000650833"/>
    </source>
</evidence>
<feature type="domain" description="Wax synthase" evidence="9">
    <location>
        <begin position="219"/>
        <end position="296"/>
    </location>
</feature>
<evidence type="ECO:0000313" key="10">
    <source>
        <dbReference type="EMBL" id="KAG2198866.1"/>
    </source>
</evidence>
<gene>
    <name evidence="10" type="ORF">INT46_008423</name>
</gene>
<dbReference type="PANTHER" id="PTHR31595">
    <property type="entry name" value="LONG-CHAIN-ALCOHOL O-FATTY-ACYLTRANSFERASE 3-RELATED"/>
    <property type="match status" value="1"/>
</dbReference>
<feature type="transmembrane region" description="Helical" evidence="8">
    <location>
        <begin position="20"/>
        <end position="41"/>
    </location>
</feature>
<feature type="transmembrane region" description="Helical" evidence="8">
    <location>
        <begin position="48"/>
        <end position="64"/>
    </location>
</feature>
<dbReference type="OrthoDB" id="1077582at2759"/>
<proteinExistence type="inferred from homology"/>
<keyword evidence="6 8" id="KW-1133">Transmembrane helix</keyword>
<reference evidence="10" key="1">
    <citation type="submission" date="2020-12" db="EMBL/GenBank/DDBJ databases">
        <title>Metabolic potential, ecology and presence of endohyphal bacteria is reflected in genomic diversity of Mucoromycotina.</title>
        <authorList>
            <person name="Muszewska A."/>
            <person name="Okrasinska A."/>
            <person name="Steczkiewicz K."/>
            <person name="Drgas O."/>
            <person name="Orlowska M."/>
            <person name="Perlinska-Lenart U."/>
            <person name="Aleksandrzak-Piekarczyk T."/>
            <person name="Szatraj K."/>
            <person name="Zielenkiewicz U."/>
            <person name="Pilsyk S."/>
            <person name="Malc E."/>
            <person name="Mieczkowski P."/>
            <person name="Kruszewska J.S."/>
            <person name="Biernat P."/>
            <person name="Pawlowska J."/>
        </authorList>
    </citation>
    <scope>NUCLEOTIDE SEQUENCE</scope>
    <source>
        <strain evidence="10">CBS 226.32</strain>
    </source>
</reference>
<dbReference type="Pfam" id="PF13813">
    <property type="entry name" value="MBOAT_2"/>
    <property type="match status" value="1"/>
</dbReference>
<name>A0A8H7QUC0_9FUNG</name>
<dbReference type="AlphaFoldDB" id="A0A8H7QUC0"/>
<evidence type="ECO:0000256" key="1">
    <source>
        <dbReference type="ARBA" id="ARBA00004141"/>
    </source>
</evidence>
<dbReference type="EMBL" id="JAEPRC010000375">
    <property type="protein sequence ID" value="KAG2198866.1"/>
    <property type="molecule type" value="Genomic_DNA"/>
</dbReference>
<feature type="transmembrane region" description="Helical" evidence="8">
    <location>
        <begin position="180"/>
        <end position="213"/>
    </location>
</feature>
<sequence>MNEYEVVGKGRTVLPLGQFAFYTLAPMVALYVLATIPIHILGTRIKQLVSFPLMVCLVVIPYLYRDENDGNMFCVLCQALPFSAFQRLSDIFWIHPFLYKKDAYLSPSDLSTELWACIRRDKKIKENKEKKITAKDKKFYHLFPSIILNALIHDICISYLKTFTSKDALNIQKYHPWQAFTFFSFGITFMTVLFNMSGSILQLIHCIVVGHGFYASDEWRNMMNYPFLSISLEDLWSHRWHRIFRAAWVTSAFKPVYYSIRQMTQKSPKFKHLAIGLANLAVFVASGVTHEYIVLCNAGWILYTEKYMGQEMSFFVLHGILVVVEKTIGHFLEPMFPKSIVKSPIASFAKHFYVIYISFITFPWFFNSFAPWGLFKLQSITPLGPIIDKFLAATPYLRQYCGSLLEL</sequence>
<accession>A0A8H7QUC0</accession>
<dbReference type="PANTHER" id="PTHR31595:SF57">
    <property type="entry name" value="OS04G0481900 PROTEIN"/>
    <property type="match status" value="1"/>
</dbReference>